<dbReference type="PROSITE" id="PS51732">
    <property type="entry name" value="ASN_GLN_ASE_3"/>
    <property type="match status" value="1"/>
</dbReference>
<accession>A0ABT8K9Q2</accession>
<evidence type="ECO:0000256" key="1">
    <source>
        <dbReference type="SAM" id="MobiDB-lite"/>
    </source>
</evidence>
<reference evidence="3" key="1">
    <citation type="submission" date="2023-06" db="EMBL/GenBank/DDBJ databases">
        <title>MT1 and MT2 Draft Genomes of Novel Species.</title>
        <authorList>
            <person name="Venkateswaran K."/>
        </authorList>
    </citation>
    <scope>NUCLEOTIDE SEQUENCE</scope>
    <source>
        <strain evidence="3">F6_8S_P_1B</strain>
    </source>
</reference>
<dbReference type="InterPro" id="IPR027473">
    <property type="entry name" value="L-asparaginase_C"/>
</dbReference>
<dbReference type="Proteomes" id="UP001174208">
    <property type="component" value="Unassembled WGS sequence"/>
</dbReference>
<feature type="domain" description="L-asparaginase N-terminal" evidence="2">
    <location>
        <begin position="249"/>
        <end position="358"/>
    </location>
</feature>
<protein>
    <submittedName>
        <fullName evidence="3">Asparaginase domain-containing protein</fullName>
        <ecNumber evidence="3">3.5.1.1</ecNumber>
    </submittedName>
</protein>
<dbReference type="EMBL" id="JAROCF010000001">
    <property type="protein sequence ID" value="MDN4613546.1"/>
    <property type="molecule type" value="Genomic_DNA"/>
</dbReference>
<sequence>MTAAIPSAAIPPAAPMPGTRRARIAVFSGPTATIQNSEPLVTSNAARRKHGLPLLTSSDGEPLRRDIVRMQRLAAPVTVYVEAFSAHPLEADAAELYAAPDGWIGTDGEFRPERSGDGDTPVYEVTIGPEDGLFSLPYMARTRDGLAWDGDGMEALGPGERTRQTFYPDASRIFEEIDRFGLDADGVNNMLSSRGDFTFHRAAPSGGYLSGLPGDRRSDHGEGDIPPETRGEHFFSYSPPHLAHGPAKQTLARLTNVVQTTLDGGGYDGAIWLEGSPAVEETGYWLGLLIDTTVPISCNSAQRPHGALSADGDRNLVDSVDYIRSRIWADADGVDRVGSVLVIDEQIFTARDAQKADARPGGYVATGGHGGVIGTIGAPGDPMLTFWPAKAHTHLSEVNTRRLPAAVTGVTRVDGAVTTVEVPVKDASGALLEDAMPTVTIVKYARYGMDDFSDAAALQVEVTARIERSLQASPLSGFVLEGNAPFGRGDESQMAALRRAVAHGIPVVRTSRGNAEGMVPRVPGDVFVAGSTLTSTKARLLLMACLLRFGALPPAADPEHPTAEEWDAIREHVARYQAVFDTH</sequence>
<dbReference type="InterPro" id="IPR027474">
    <property type="entry name" value="L-asparaginase_N"/>
</dbReference>
<keyword evidence="3" id="KW-0378">Hydrolase</keyword>
<dbReference type="InterPro" id="IPR036152">
    <property type="entry name" value="Asp/glu_Ase-like_sf"/>
</dbReference>
<comment type="caution">
    <text evidence="3">The sequence shown here is derived from an EMBL/GenBank/DDBJ whole genome shotgun (WGS) entry which is preliminary data.</text>
</comment>
<dbReference type="GO" id="GO:0004067">
    <property type="term" value="F:asparaginase activity"/>
    <property type="evidence" value="ECO:0007669"/>
    <property type="project" value="UniProtKB-EC"/>
</dbReference>
<dbReference type="SUPFAM" id="SSF53774">
    <property type="entry name" value="Glutaminase/Asparaginase"/>
    <property type="match status" value="1"/>
</dbReference>
<dbReference type="PIRSF" id="PIRSF500176">
    <property type="entry name" value="L_ASNase"/>
    <property type="match status" value="1"/>
</dbReference>
<keyword evidence="4" id="KW-1185">Reference proteome</keyword>
<dbReference type="Gene3D" id="3.40.50.1170">
    <property type="entry name" value="L-asparaginase, N-terminal domain"/>
    <property type="match status" value="1"/>
</dbReference>
<evidence type="ECO:0000313" key="4">
    <source>
        <dbReference type="Proteomes" id="UP001174208"/>
    </source>
</evidence>
<evidence type="ECO:0000313" key="3">
    <source>
        <dbReference type="EMBL" id="MDN4613546.1"/>
    </source>
</evidence>
<dbReference type="InterPro" id="IPR037152">
    <property type="entry name" value="L-asparaginase_N_sf"/>
</dbReference>
<proteinExistence type="predicted"/>
<dbReference type="RefSeq" id="WP_301211767.1">
    <property type="nucleotide sequence ID" value="NZ_JAROCF010000001.1"/>
</dbReference>
<dbReference type="Pfam" id="PF00710">
    <property type="entry name" value="Asparaginase"/>
    <property type="match status" value="1"/>
</dbReference>
<dbReference type="InterPro" id="IPR006034">
    <property type="entry name" value="Asparaginase/glutaminase-like"/>
</dbReference>
<dbReference type="Gene3D" id="3.40.50.40">
    <property type="match status" value="1"/>
</dbReference>
<dbReference type="EC" id="3.5.1.1" evidence="3"/>
<feature type="region of interest" description="Disordered" evidence="1">
    <location>
        <begin position="208"/>
        <end position="239"/>
    </location>
</feature>
<feature type="compositionally biased region" description="Basic and acidic residues" evidence="1">
    <location>
        <begin position="214"/>
        <end position="233"/>
    </location>
</feature>
<dbReference type="PIRSF" id="PIRSF001220">
    <property type="entry name" value="L-ASNase_gatD"/>
    <property type="match status" value="1"/>
</dbReference>
<evidence type="ECO:0000259" key="2">
    <source>
        <dbReference type="Pfam" id="PF00710"/>
    </source>
</evidence>
<name>A0ABT8K9Q2_9MICO</name>
<organism evidence="3 4">
    <name type="scientific">Leifsonia williamsii</name>
    <dbReference type="NCBI Taxonomy" id="3035919"/>
    <lineage>
        <taxon>Bacteria</taxon>
        <taxon>Bacillati</taxon>
        <taxon>Actinomycetota</taxon>
        <taxon>Actinomycetes</taxon>
        <taxon>Micrococcales</taxon>
        <taxon>Microbacteriaceae</taxon>
        <taxon>Leifsonia</taxon>
    </lineage>
</organism>
<gene>
    <name evidence="3" type="ORF">P5G50_03685</name>
</gene>
<dbReference type="SMART" id="SM00870">
    <property type="entry name" value="Asparaginase"/>
    <property type="match status" value="1"/>
</dbReference>